<name>A0ABN3NJD6_STRLO</name>
<keyword evidence="2" id="KW-1185">Reference proteome</keyword>
<dbReference type="RefSeq" id="WP_344406704.1">
    <property type="nucleotide sequence ID" value="NZ_BAAASG010000028.1"/>
</dbReference>
<accession>A0ABN3NJD6</accession>
<dbReference type="NCBIfam" id="NF047389">
    <property type="entry name" value="ATPase_Sll1717"/>
    <property type="match status" value="1"/>
</dbReference>
<protein>
    <recommendedName>
        <fullName evidence="3">Orc1-like AAA ATPase domain-containing protein</fullName>
    </recommendedName>
</protein>
<dbReference type="EMBL" id="BAAASG010000028">
    <property type="protein sequence ID" value="GAA2522149.1"/>
    <property type="molecule type" value="Genomic_DNA"/>
</dbReference>
<dbReference type="InterPro" id="IPR059206">
    <property type="entry name" value="Sll1717-like"/>
</dbReference>
<evidence type="ECO:0008006" key="3">
    <source>
        <dbReference type="Google" id="ProtNLM"/>
    </source>
</evidence>
<evidence type="ECO:0000313" key="2">
    <source>
        <dbReference type="Proteomes" id="UP001501777"/>
    </source>
</evidence>
<sequence>MATDRDIKLSRLFFGKDDAESDFAAGGLLRRGFLETAAYEAALTGRKMLVIGRKGSGKSAICVMLHSAPDLPKKTYVVTPDKISADELLRFELPGIPSPLAKELVWRYVLAVQVAKSIVSHASEEHQNGGTPSSVAALRKFLLDNQEGLEDPRLHEKFWIIIKRLKSSISLDAFGVKVAVDAQYPSEGIRASSELDVLEKKVVQAMKDLRCEEGHKSILILVDKLEDVWSNDRNSDAMVVGLLDAAKHISSVFSAVNCVVFLRTDIYDFLQSAEQDKFHSDEIHINWTAERLVKLASLRACASLGLEGSDTEVWHSLFPSRFSGKPIDEYLTSLTLMRPRDMIQLCNVCRDTAVKNGHDAVWDSDIKEASVQFSNWKQADLVREYVVNYPFLLDLFVLFQNSGYLVTRRVLEGRVASLREALASRYPGSAEILTVSGILDILYAVGFLGVRRNGNVSYVYDDANQIEPYENEFLIHPCFRSALRSTSAMDLRTYEPVVARERVSSRRVERGKAPPVRGSRAYYFIREMATWGERIRLLVTRSDFPKEVGDEIKQNLELYENDIHVMLGGENINASNVVSLMNQSRDFFVGLAGRLEESDLVSGRHERELVNTLFDAARSIEEIGSSLLYA</sequence>
<proteinExistence type="predicted"/>
<organism evidence="1 2">
    <name type="scientific">Streptomyces longisporus</name>
    <dbReference type="NCBI Taxonomy" id="1948"/>
    <lineage>
        <taxon>Bacteria</taxon>
        <taxon>Bacillati</taxon>
        <taxon>Actinomycetota</taxon>
        <taxon>Actinomycetes</taxon>
        <taxon>Kitasatosporales</taxon>
        <taxon>Streptomycetaceae</taxon>
        <taxon>Streptomyces</taxon>
    </lineage>
</organism>
<evidence type="ECO:0000313" key="1">
    <source>
        <dbReference type="EMBL" id="GAA2522149.1"/>
    </source>
</evidence>
<gene>
    <name evidence="1" type="ORF">GCM10010276_86250</name>
</gene>
<dbReference type="Proteomes" id="UP001501777">
    <property type="component" value="Unassembled WGS sequence"/>
</dbReference>
<reference evidence="1 2" key="1">
    <citation type="journal article" date="2019" name="Int. J. Syst. Evol. Microbiol.">
        <title>The Global Catalogue of Microorganisms (GCM) 10K type strain sequencing project: providing services to taxonomists for standard genome sequencing and annotation.</title>
        <authorList>
            <consortium name="The Broad Institute Genomics Platform"/>
            <consortium name="The Broad Institute Genome Sequencing Center for Infectious Disease"/>
            <person name="Wu L."/>
            <person name="Ma J."/>
        </authorList>
    </citation>
    <scope>NUCLEOTIDE SEQUENCE [LARGE SCALE GENOMIC DNA]</scope>
    <source>
        <strain evidence="1 2">JCM 4395</strain>
    </source>
</reference>
<comment type="caution">
    <text evidence="1">The sequence shown here is derived from an EMBL/GenBank/DDBJ whole genome shotgun (WGS) entry which is preliminary data.</text>
</comment>